<reference evidence="2 3" key="1">
    <citation type="submission" date="2018-02" db="EMBL/GenBank/DDBJ databases">
        <title>The genomes of Aspergillus section Nigri reveals drivers in fungal speciation.</title>
        <authorList>
            <consortium name="DOE Joint Genome Institute"/>
            <person name="Vesth T.C."/>
            <person name="Nybo J."/>
            <person name="Theobald S."/>
            <person name="Brandl J."/>
            <person name="Frisvad J.C."/>
            <person name="Nielsen K.F."/>
            <person name="Lyhne E.K."/>
            <person name="Kogle M.E."/>
            <person name="Kuo A."/>
            <person name="Riley R."/>
            <person name="Clum A."/>
            <person name="Nolan M."/>
            <person name="Lipzen A."/>
            <person name="Salamov A."/>
            <person name="Henrissat B."/>
            <person name="Wiebenga A."/>
            <person name="De vries R.P."/>
            <person name="Grigoriev I.V."/>
            <person name="Mortensen U.H."/>
            <person name="Andersen M.R."/>
            <person name="Baker S.E."/>
        </authorList>
    </citation>
    <scope>NUCLEOTIDE SEQUENCE [LARGE SCALE GENOMIC DNA]</scope>
    <source>
        <strain evidence="2 3">CBS 112811</strain>
    </source>
</reference>
<dbReference type="AlphaFoldDB" id="A0A8G1VPU7"/>
<keyword evidence="1" id="KW-0732">Signal</keyword>
<feature type="chain" id="PRO_5034333571" description="Secreted protein" evidence="1">
    <location>
        <begin position="21"/>
        <end position="134"/>
    </location>
</feature>
<dbReference type="Proteomes" id="UP000249526">
    <property type="component" value="Unassembled WGS sequence"/>
</dbReference>
<evidence type="ECO:0000313" key="2">
    <source>
        <dbReference type="EMBL" id="RAH60082.1"/>
    </source>
</evidence>
<sequence length="134" mass="15484">MASLLLLLLLLLLRVRMWSSTDMGSGWMRRGWWEMRLAIDLAPSEHHWFPPEVEPLRQPWNMASLAPLGSYTRITKVLTCLWLSAVRVFSFQQTSGTWINNPVLIRCCHVYNPSCPINQAINSFIKLFVPLSDK</sequence>
<accession>A0A8G1VPU7</accession>
<organism evidence="2 3">
    <name type="scientific">Aspergillus piperis CBS 112811</name>
    <dbReference type="NCBI Taxonomy" id="1448313"/>
    <lineage>
        <taxon>Eukaryota</taxon>
        <taxon>Fungi</taxon>
        <taxon>Dikarya</taxon>
        <taxon>Ascomycota</taxon>
        <taxon>Pezizomycotina</taxon>
        <taxon>Eurotiomycetes</taxon>
        <taxon>Eurotiomycetidae</taxon>
        <taxon>Eurotiales</taxon>
        <taxon>Aspergillaceae</taxon>
        <taxon>Aspergillus</taxon>
        <taxon>Aspergillus subgen. Circumdati</taxon>
    </lineage>
</organism>
<gene>
    <name evidence="2" type="ORF">BO85DRAFT_435776</name>
</gene>
<name>A0A8G1VPU7_9EURO</name>
<proteinExistence type="predicted"/>
<evidence type="ECO:0000256" key="1">
    <source>
        <dbReference type="SAM" id="SignalP"/>
    </source>
</evidence>
<evidence type="ECO:0008006" key="4">
    <source>
        <dbReference type="Google" id="ProtNLM"/>
    </source>
</evidence>
<dbReference type="GeneID" id="37161945"/>
<evidence type="ECO:0000313" key="3">
    <source>
        <dbReference type="Proteomes" id="UP000249526"/>
    </source>
</evidence>
<feature type="signal peptide" evidence="1">
    <location>
        <begin position="1"/>
        <end position="20"/>
    </location>
</feature>
<dbReference type="RefSeq" id="XP_025518004.1">
    <property type="nucleotide sequence ID" value="XM_025658543.1"/>
</dbReference>
<keyword evidence="3" id="KW-1185">Reference proteome</keyword>
<protein>
    <recommendedName>
        <fullName evidence="4">Secreted protein</fullName>
    </recommendedName>
</protein>
<dbReference type="EMBL" id="KZ825057">
    <property type="protein sequence ID" value="RAH60082.1"/>
    <property type="molecule type" value="Genomic_DNA"/>
</dbReference>